<sequence length="211" mass="24064">MNSNLSTSDQDISVTLPVRIGFDVIEAFLKKRFSGTIISKNDAKGKASQYFIILDLDLTESQTEPYNLQLRLKLKTLTLLFHKKEIEVSILAELRLDIETQKLYVEAYNINSSGESWIANTLLKSVLNTFIYKRIINTLSIDLMPLLQEKIELINTKLASDLKATKNISIMGNVENFIISHFKVKKDVIWVFIHTQGWGVISIDDLDDLEV</sequence>
<accession>A0ABS3SQH6</accession>
<gene>
    <name evidence="1" type="ORF">J4051_04915</name>
</gene>
<organism evidence="1 2">
    <name type="scientific">Gelidibacter pelagius</name>
    <dbReference type="NCBI Taxonomy" id="2819985"/>
    <lineage>
        <taxon>Bacteria</taxon>
        <taxon>Pseudomonadati</taxon>
        <taxon>Bacteroidota</taxon>
        <taxon>Flavobacteriia</taxon>
        <taxon>Flavobacteriales</taxon>
        <taxon>Flavobacteriaceae</taxon>
        <taxon>Gelidibacter</taxon>
    </lineage>
</organism>
<evidence type="ECO:0000313" key="1">
    <source>
        <dbReference type="EMBL" id="MBO3097596.1"/>
    </source>
</evidence>
<evidence type="ECO:0008006" key="3">
    <source>
        <dbReference type="Google" id="ProtNLM"/>
    </source>
</evidence>
<dbReference type="EMBL" id="JAGEVG010000004">
    <property type="protein sequence ID" value="MBO3097596.1"/>
    <property type="molecule type" value="Genomic_DNA"/>
</dbReference>
<protein>
    <recommendedName>
        <fullName evidence="3">DUF4403 family protein</fullName>
    </recommendedName>
</protein>
<name>A0ABS3SQH6_9FLAO</name>
<dbReference type="Proteomes" id="UP000681315">
    <property type="component" value="Unassembled WGS sequence"/>
</dbReference>
<keyword evidence="2" id="KW-1185">Reference proteome</keyword>
<proteinExistence type="predicted"/>
<comment type="caution">
    <text evidence="1">The sequence shown here is derived from an EMBL/GenBank/DDBJ whole genome shotgun (WGS) entry which is preliminary data.</text>
</comment>
<reference evidence="1 2" key="1">
    <citation type="submission" date="2021-03" db="EMBL/GenBank/DDBJ databases">
        <title>Gelidibacter sp. nov., isolated from costal sediment.</title>
        <authorList>
            <person name="Lun K.-Y."/>
        </authorList>
    </citation>
    <scope>NUCLEOTIDE SEQUENCE [LARGE SCALE GENOMIC DNA]</scope>
    <source>
        <strain evidence="1 2">DF109</strain>
    </source>
</reference>
<dbReference type="RefSeq" id="WP_208232742.1">
    <property type="nucleotide sequence ID" value="NZ_JAGEVG010000004.1"/>
</dbReference>
<evidence type="ECO:0000313" key="2">
    <source>
        <dbReference type="Proteomes" id="UP000681315"/>
    </source>
</evidence>